<dbReference type="PANTHER" id="PTHR30121:SF11">
    <property type="entry name" value="AAA+ ATPASE DOMAIN-CONTAINING PROTEIN"/>
    <property type="match status" value="1"/>
</dbReference>
<dbReference type="Pfam" id="PF19044">
    <property type="entry name" value="P-loop_TraG"/>
    <property type="match status" value="1"/>
</dbReference>
<feature type="transmembrane region" description="Helical" evidence="1">
    <location>
        <begin position="20"/>
        <end position="40"/>
    </location>
</feature>
<dbReference type="Proteomes" id="UP000678237">
    <property type="component" value="Unassembled WGS sequence"/>
</dbReference>
<keyword evidence="1" id="KW-1133">Transmembrane helix</keyword>
<keyword evidence="1" id="KW-0812">Transmembrane</keyword>
<organism evidence="4 5">
    <name type="scientific">Candidatus Iainarchaeum sp</name>
    <dbReference type="NCBI Taxonomy" id="3101447"/>
    <lineage>
        <taxon>Archaea</taxon>
        <taxon>Candidatus Iainarchaeota</taxon>
        <taxon>Candidatus Iainarchaeia</taxon>
        <taxon>Candidatus Iainarchaeales</taxon>
        <taxon>Candidatus Iainarchaeaceae</taxon>
        <taxon>Candidatus Iainarchaeum</taxon>
    </lineage>
</organism>
<dbReference type="InterPro" id="IPR027417">
    <property type="entry name" value="P-loop_NTPase"/>
</dbReference>
<dbReference type="Pfam" id="PF26593">
    <property type="entry name" value="TraC-like"/>
    <property type="match status" value="1"/>
</dbReference>
<reference evidence="4" key="1">
    <citation type="submission" date="2021-03" db="EMBL/GenBank/DDBJ databases">
        <authorList>
            <person name="Jaffe A."/>
        </authorList>
    </citation>
    <scope>NUCLEOTIDE SEQUENCE</scope>
    <source>
        <strain evidence="4">RIFCSPLOWO2_01_FULL_58_19</strain>
    </source>
</reference>
<gene>
    <name evidence="4" type="ORF">J4203_06365</name>
</gene>
<dbReference type="SUPFAM" id="SSF52540">
    <property type="entry name" value="P-loop containing nucleoside triphosphate hydrolases"/>
    <property type="match status" value="1"/>
</dbReference>
<proteinExistence type="predicted"/>
<dbReference type="GO" id="GO:0005524">
    <property type="term" value="F:ATP binding"/>
    <property type="evidence" value="ECO:0007669"/>
    <property type="project" value="UniProtKB-KW"/>
</dbReference>
<dbReference type="EMBL" id="JAGVWE010000005">
    <property type="protein sequence ID" value="MBS3063465.1"/>
    <property type="molecule type" value="Genomic_DNA"/>
</dbReference>
<feature type="transmembrane region" description="Helical" evidence="1">
    <location>
        <begin position="52"/>
        <end position="74"/>
    </location>
</feature>
<evidence type="ECO:0000256" key="1">
    <source>
        <dbReference type="SAM" id="Phobius"/>
    </source>
</evidence>
<evidence type="ECO:0000259" key="3">
    <source>
        <dbReference type="Pfam" id="PF26593"/>
    </source>
</evidence>
<feature type="domain" description="TraG P-loop" evidence="2">
    <location>
        <begin position="515"/>
        <end position="795"/>
    </location>
</feature>
<dbReference type="CDD" id="cd01127">
    <property type="entry name" value="TrwB_TraG_TraD_VirD4"/>
    <property type="match status" value="1"/>
</dbReference>
<keyword evidence="1" id="KW-0472">Membrane</keyword>
<keyword evidence="4" id="KW-0547">Nucleotide-binding</keyword>
<accession>A0A8T4LJS5</accession>
<comment type="caution">
    <text evidence="4">The sequence shown here is derived from an EMBL/GenBank/DDBJ whole genome shotgun (WGS) entry which is preliminary data.</text>
</comment>
<sequence>MPAYEIPQNLKYEEKIIANLSFAQLFWIALFFGTAAFIFLSEGIDWGFEAEIVIGSLLMFMGLGFAFFDFMGYLQAFYTYAKSVHETKGSEEDKARKLEKFMEVDRIEADTIYLKDGSMRALLQVLPLNFTILSEIEQVAIISAYKAFLNSLDFPVQIVMRTVKMNLEDYLYNLKKGVEEHENDQLLERFYSFRGFVQQFIEKNNVKNRLFYVVVPFDSLASTPPIDRLLGGKDRAGKGEEEKALNKEHAVNQLDARVKLCQEKLRKCGLTVKRLATEEINQLLSSYFEDTGKRKRADWLKPTYLKNEFNRIQVNEEFNRVVAAHAYPRLVREGWLNPIILAEGNFDLVMYVTPTPLEYVLSNLNRELIKQESDMLAAESKGLVNPLLKVQYNDTYRTLEKLQKGEEKLFDLALYVNVKAKGKRELDLLTRRITADLNSILVIPRVPLMKMQQAMQSIYPVFSDKLRVNRNIPSNALSACFPFTSSFLNFDETGVMFAVNKENKVPIILDVYKFVNYNGLVLGTSGGGKSFAVKLYILRNFLKGIKTMVIDPQGEYSELIGDLGGQLVEISRESETIINPFDLMGGDFGEKTLSLMDLFRLMLGELTEEQKNLLDKAVLSIYEEKGIIPNDKATWSKTPPTLGDLHAFIQRHKKHAEHNELRDLITLENRVRLYTEGAFSFMNRQTKLDFASANISFNIEKMPKQVKPIMMFLILEFVVNKMREDKSRKLLVVDEAWSLLRHGEQADYLFELIKTSRKYALGIVIITQEVTDLLATEAGNTILANTSWKILLRQEPAVIKTLADKFNLNIEEENYLLTADIGEGLLFAMNEHIPIKVIASEEEHELITTNPDELEARKKARMNWATGKKEGPLQKVTGKHWAKA</sequence>
<protein>
    <submittedName>
        <fullName evidence="4">ATP-binding protein</fullName>
    </submittedName>
</protein>
<evidence type="ECO:0000259" key="2">
    <source>
        <dbReference type="Pfam" id="PF19044"/>
    </source>
</evidence>
<dbReference type="Gene3D" id="3.40.50.300">
    <property type="entry name" value="P-loop containing nucleotide triphosphate hydrolases"/>
    <property type="match status" value="1"/>
</dbReference>
<dbReference type="PANTHER" id="PTHR30121">
    <property type="entry name" value="UNCHARACTERIZED PROTEIN YJGR-RELATED"/>
    <property type="match status" value="1"/>
</dbReference>
<keyword evidence="4" id="KW-0067">ATP-binding</keyword>
<name>A0A8T4LJS5_9ARCH</name>
<feature type="domain" description="TraC-like" evidence="3">
    <location>
        <begin position="108"/>
        <end position="289"/>
    </location>
</feature>
<dbReference type="AlphaFoldDB" id="A0A8T4LJS5"/>
<dbReference type="Gene3D" id="1.10.8.730">
    <property type="match status" value="1"/>
</dbReference>
<evidence type="ECO:0000313" key="5">
    <source>
        <dbReference type="Proteomes" id="UP000678237"/>
    </source>
</evidence>
<dbReference type="InterPro" id="IPR051162">
    <property type="entry name" value="T4SS_component"/>
</dbReference>
<dbReference type="InterPro" id="IPR043964">
    <property type="entry name" value="P-loop_TraG"/>
</dbReference>
<dbReference type="InterPro" id="IPR058596">
    <property type="entry name" value="TraC-like_dom"/>
</dbReference>
<evidence type="ECO:0000313" key="4">
    <source>
        <dbReference type="EMBL" id="MBS3063465.1"/>
    </source>
</evidence>
<reference evidence="4" key="2">
    <citation type="submission" date="2021-05" db="EMBL/GenBank/DDBJ databases">
        <title>Protein family content uncovers lineage relationships and bacterial pathway maintenance mechanisms in DPANN archaea.</title>
        <authorList>
            <person name="Castelle C.J."/>
            <person name="Meheust R."/>
            <person name="Jaffe A.L."/>
            <person name="Seitz K."/>
            <person name="Gong X."/>
            <person name="Baker B.J."/>
            <person name="Banfield J.F."/>
        </authorList>
    </citation>
    <scope>NUCLEOTIDE SEQUENCE</scope>
    <source>
        <strain evidence="4">RIFCSPLOWO2_01_FULL_58_19</strain>
    </source>
</reference>